<dbReference type="FunFam" id="3.40.309.10:FF:000012">
    <property type="entry name" value="Betaine aldehyde dehydrogenase"/>
    <property type="match status" value="1"/>
</dbReference>
<dbReference type="PANTHER" id="PTHR43111">
    <property type="entry name" value="ALDEHYDE DEHYDROGENASE B-RELATED"/>
    <property type="match status" value="1"/>
</dbReference>
<evidence type="ECO:0000256" key="1">
    <source>
        <dbReference type="ARBA" id="ARBA00009986"/>
    </source>
</evidence>
<dbReference type="AlphaFoldDB" id="A0A7W3JGY2"/>
<evidence type="ECO:0000256" key="4">
    <source>
        <dbReference type="RuleBase" id="RU003345"/>
    </source>
</evidence>
<evidence type="ECO:0000256" key="3">
    <source>
        <dbReference type="PROSITE-ProRule" id="PRU10007"/>
    </source>
</evidence>
<dbReference type="CDD" id="cd07559">
    <property type="entry name" value="ALDH_ACDHII_AcoD-like"/>
    <property type="match status" value="1"/>
</dbReference>
<comment type="caution">
    <text evidence="7">The sequence shown here is derived from an EMBL/GenBank/DDBJ whole genome shotgun (WGS) entry which is preliminary data.</text>
</comment>
<reference evidence="6 8" key="1">
    <citation type="submission" date="2019-07" db="EMBL/GenBank/DDBJ databases">
        <title>Whole genome shotgun sequence of Frigoribacterium faeni NBRC 103066.</title>
        <authorList>
            <person name="Hosoyama A."/>
            <person name="Uohara A."/>
            <person name="Ohji S."/>
            <person name="Ichikawa N."/>
        </authorList>
    </citation>
    <scope>NUCLEOTIDE SEQUENCE [LARGE SCALE GENOMIC DNA]</scope>
    <source>
        <strain evidence="6 8">NBRC 103066</strain>
    </source>
</reference>
<evidence type="ECO:0000313" key="7">
    <source>
        <dbReference type="EMBL" id="MBA8812613.1"/>
    </source>
</evidence>
<feature type="active site" evidence="3">
    <location>
        <position position="269"/>
    </location>
</feature>
<organism evidence="7 9">
    <name type="scientific">Frigoribacterium faeni</name>
    <dbReference type="NCBI Taxonomy" id="145483"/>
    <lineage>
        <taxon>Bacteria</taxon>
        <taxon>Bacillati</taxon>
        <taxon>Actinomycetota</taxon>
        <taxon>Actinomycetes</taxon>
        <taxon>Micrococcales</taxon>
        <taxon>Microbacteriaceae</taxon>
        <taxon>Frigoribacterium</taxon>
    </lineage>
</organism>
<dbReference type="EMBL" id="BJUV01000004">
    <property type="protein sequence ID" value="GEK82374.1"/>
    <property type="molecule type" value="Genomic_DNA"/>
</dbReference>
<comment type="similarity">
    <text evidence="1 4">Belongs to the aldehyde dehydrogenase family.</text>
</comment>
<dbReference type="PROSITE" id="PS00687">
    <property type="entry name" value="ALDEHYDE_DEHYDR_GLU"/>
    <property type="match status" value="1"/>
</dbReference>
<dbReference type="InterPro" id="IPR016162">
    <property type="entry name" value="Ald_DH_N"/>
</dbReference>
<keyword evidence="2 4" id="KW-0560">Oxidoreductase</keyword>
<dbReference type="InterPro" id="IPR015590">
    <property type="entry name" value="Aldehyde_DH_dom"/>
</dbReference>
<feature type="domain" description="Aldehyde dehydrogenase" evidence="5">
    <location>
        <begin position="35"/>
        <end position="500"/>
    </location>
</feature>
<dbReference type="Proteomes" id="UP000321154">
    <property type="component" value="Unassembled WGS sequence"/>
</dbReference>
<dbReference type="Pfam" id="PF00171">
    <property type="entry name" value="Aldedh"/>
    <property type="match status" value="1"/>
</dbReference>
<dbReference type="Gene3D" id="3.40.605.10">
    <property type="entry name" value="Aldehyde Dehydrogenase, Chain A, domain 1"/>
    <property type="match status" value="1"/>
</dbReference>
<dbReference type="EC" id="1.2.1.-" evidence="7"/>
<dbReference type="GO" id="GO:0016620">
    <property type="term" value="F:oxidoreductase activity, acting on the aldehyde or oxo group of donors, NAD or NADP as acceptor"/>
    <property type="evidence" value="ECO:0007669"/>
    <property type="project" value="InterPro"/>
</dbReference>
<proteinExistence type="inferred from homology"/>
<dbReference type="EMBL" id="JACGWW010000001">
    <property type="protein sequence ID" value="MBA8812613.1"/>
    <property type="molecule type" value="Genomic_DNA"/>
</dbReference>
<evidence type="ECO:0000256" key="2">
    <source>
        <dbReference type="ARBA" id="ARBA00023002"/>
    </source>
</evidence>
<sequence>MTVTTPPNTYAAPGSPDAKVSFKPRYDHFIGGEYVAPASGRYFENPSPVNGKVFTEVARGDAADIDKAVEAAWRAFDSWKKTTIAQRALILNRIADVMEANLEMLAVAETWDNGKPIREALAADVPLAIDHFRYFAGAIRAQEGSTGEIDGDTVAYHFHEPLGVVGQIIPWNFPLLMAVWKLAPALAAGNCVVLKPAEQTPASIHVFMDLIKDLLPAGVLNIVNGFGVEAGAPLASHPNIRKIAFTGETTTGRLIMQMASENLIPVTLELGGKSPNVFFADVADERDDFYDKALEGFSFFNLNSGEVCTCPSRALVQQSIYDQFTADGVERVKKVKQGDPLSMDTMIGAQASNDQLEKILSYMDIGKQEGARLLLGGDRADLGGDLTDGYYVNPTIFEGRNSMRIFQEEIFGPVLSLTSFSDYDDAIKIANDTLYGLGAGVWSRNGTQLYRAGRDIQAGRVWSNTYHQYPAGAAFGGYKQSGIGRENHKMMLDHYQQTKNLLVSYADGPMGFF</sequence>
<evidence type="ECO:0000313" key="6">
    <source>
        <dbReference type="EMBL" id="GEK82374.1"/>
    </source>
</evidence>
<evidence type="ECO:0000259" key="5">
    <source>
        <dbReference type="Pfam" id="PF00171"/>
    </source>
</evidence>
<dbReference type="SUPFAM" id="SSF53720">
    <property type="entry name" value="ALDH-like"/>
    <property type="match status" value="1"/>
</dbReference>
<name>A0A7W3JGY2_9MICO</name>
<protein>
    <submittedName>
        <fullName evidence="7">Aldehyde dehydrogenase</fullName>
        <ecNumber evidence="7">1.2.1.-</ecNumber>
    </submittedName>
</protein>
<reference evidence="7 9" key="2">
    <citation type="submission" date="2020-07" db="EMBL/GenBank/DDBJ databases">
        <title>Sequencing the genomes of 1000 actinobacteria strains.</title>
        <authorList>
            <person name="Klenk H.-P."/>
        </authorList>
    </citation>
    <scope>NUCLEOTIDE SEQUENCE [LARGE SCALE GENOMIC DNA]</scope>
    <source>
        <strain evidence="7 9">DSM 10309</strain>
    </source>
</reference>
<evidence type="ECO:0000313" key="8">
    <source>
        <dbReference type="Proteomes" id="UP000321154"/>
    </source>
</evidence>
<dbReference type="InterPro" id="IPR029510">
    <property type="entry name" value="Ald_DH_CS_GLU"/>
</dbReference>
<evidence type="ECO:0000313" key="9">
    <source>
        <dbReference type="Proteomes" id="UP000522688"/>
    </source>
</evidence>
<dbReference type="RefSeq" id="WP_146853005.1">
    <property type="nucleotide sequence ID" value="NZ_BAAAHR010000002.1"/>
</dbReference>
<accession>A0A7W3JGY2</accession>
<dbReference type="PANTHER" id="PTHR43111:SF1">
    <property type="entry name" value="ALDEHYDE DEHYDROGENASE B-RELATED"/>
    <property type="match status" value="1"/>
</dbReference>
<dbReference type="FunFam" id="3.40.605.10:FF:000001">
    <property type="entry name" value="Aldehyde dehydrogenase 1"/>
    <property type="match status" value="1"/>
</dbReference>
<dbReference type="OrthoDB" id="6882680at2"/>
<dbReference type="InterPro" id="IPR016163">
    <property type="entry name" value="Ald_DH_C"/>
</dbReference>
<keyword evidence="8" id="KW-1185">Reference proteome</keyword>
<dbReference type="Proteomes" id="UP000522688">
    <property type="component" value="Unassembled WGS sequence"/>
</dbReference>
<gene>
    <name evidence="7" type="ORF">FB463_000837</name>
    <name evidence="6" type="ORF">FFA01_06830</name>
</gene>
<dbReference type="Gene3D" id="3.40.309.10">
    <property type="entry name" value="Aldehyde Dehydrogenase, Chain A, domain 2"/>
    <property type="match status" value="1"/>
</dbReference>
<dbReference type="InterPro" id="IPR016161">
    <property type="entry name" value="Ald_DH/histidinol_DH"/>
</dbReference>